<sequence length="72" mass="8059">MVIATGKLTWHVRNVAQALIHKAKQKQKGVEMILLPSVEGHEGGKWIVIDSGKVIIHALDEKARAYYNLENL</sequence>
<evidence type="ECO:0000313" key="3">
    <source>
        <dbReference type="Proteomes" id="UP000541444"/>
    </source>
</evidence>
<proteinExistence type="inferred from homology"/>
<evidence type="ECO:0000256" key="1">
    <source>
        <dbReference type="ARBA" id="ARBA00010574"/>
    </source>
</evidence>
<dbReference type="Proteomes" id="UP000541444">
    <property type="component" value="Unassembled WGS sequence"/>
</dbReference>
<protein>
    <submittedName>
        <fullName evidence="2">Uncharacterized protein</fullName>
    </submittedName>
</protein>
<dbReference type="InterPro" id="IPR004394">
    <property type="entry name" value="Iojap/RsfS/C7orf30"/>
</dbReference>
<dbReference type="Pfam" id="PF02410">
    <property type="entry name" value="RsfS"/>
    <property type="match status" value="1"/>
</dbReference>
<dbReference type="OrthoDB" id="21330at2759"/>
<dbReference type="InterPro" id="IPR043519">
    <property type="entry name" value="NT_sf"/>
</dbReference>
<dbReference type="GO" id="GO:0043023">
    <property type="term" value="F:ribosomal large subunit binding"/>
    <property type="evidence" value="ECO:0007669"/>
    <property type="project" value="TreeGrafter"/>
</dbReference>
<comment type="similarity">
    <text evidence="1">Belongs to the Iojap/RsfS family.</text>
</comment>
<dbReference type="GO" id="GO:0017148">
    <property type="term" value="P:negative regulation of translation"/>
    <property type="evidence" value="ECO:0007669"/>
    <property type="project" value="TreeGrafter"/>
</dbReference>
<dbReference type="SUPFAM" id="SSF81301">
    <property type="entry name" value="Nucleotidyltransferase"/>
    <property type="match status" value="1"/>
</dbReference>
<organism evidence="2 3">
    <name type="scientific">Kingdonia uniflora</name>
    <dbReference type="NCBI Taxonomy" id="39325"/>
    <lineage>
        <taxon>Eukaryota</taxon>
        <taxon>Viridiplantae</taxon>
        <taxon>Streptophyta</taxon>
        <taxon>Embryophyta</taxon>
        <taxon>Tracheophyta</taxon>
        <taxon>Spermatophyta</taxon>
        <taxon>Magnoliopsida</taxon>
        <taxon>Ranunculales</taxon>
        <taxon>Circaeasteraceae</taxon>
        <taxon>Kingdonia</taxon>
    </lineage>
</organism>
<dbReference type="AlphaFoldDB" id="A0A7J7M6B4"/>
<reference evidence="2 3" key="1">
    <citation type="journal article" date="2020" name="IScience">
        <title>Genome Sequencing of the Endangered Kingdonia uniflora (Circaeasteraceae, Ranunculales) Reveals Potential Mechanisms of Evolutionary Specialization.</title>
        <authorList>
            <person name="Sun Y."/>
            <person name="Deng T."/>
            <person name="Zhang A."/>
            <person name="Moore M.J."/>
            <person name="Landis J.B."/>
            <person name="Lin N."/>
            <person name="Zhang H."/>
            <person name="Zhang X."/>
            <person name="Huang J."/>
            <person name="Zhang X."/>
            <person name="Sun H."/>
            <person name="Wang H."/>
        </authorList>
    </citation>
    <scope>NUCLEOTIDE SEQUENCE [LARGE SCALE GENOMIC DNA]</scope>
    <source>
        <strain evidence="2">TB1705</strain>
        <tissue evidence="2">Leaf</tissue>
    </source>
</reference>
<dbReference type="Gene3D" id="3.30.460.10">
    <property type="entry name" value="Beta Polymerase, domain 2"/>
    <property type="match status" value="1"/>
</dbReference>
<accession>A0A7J7M6B4</accession>
<gene>
    <name evidence="2" type="ORF">GIB67_040959</name>
</gene>
<comment type="caution">
    <text evidence="2">The sequence shown here is derived from an EMBL/GenBank/DDBJ whole genome shotgun (WGS) entry which is preliminary data.</text>
</comment>
<dbReference type="EMBL" id="JACGCM010001743">
    <property type="protein sequence ID" value="KAF6150429.1"/>
    <property type="molecule type" value="Genomic_DNA"/>
</dbReference>
<dbReference type="PANTHER" id="PTHR21043:SF0">
    <property type="entry name" value="MITOCHONDRIAL ASSEMBLY OF RIBOSOMAL LARGE SUBUNIT PROTEIN 1"/>
    <property type="match status" value="1"/>
</dbReference>
<name>A0A7J7M6B4_9MAGN</name>
<dbReference type="PANTHER" id="PTHR21043">
    <property type="entry name" value="IOJAP SUPERFAMILY ORTHOLOG"/>
    <property type="match status" value="1"/>
</dbReference>
<evidence type="ECO:0000313" key="2">
    <source>
        <dbReference type="EMBL" id="KAF6150429.1"/>
    </source>
</evidence>
<keyword evidence="3" id="KW-1185">Reference proteome</keyword>
<dbReference type="GO" id="GO:0090071">
    <property type="term" value="P:negative regulation of ribosome biogenesis"/>
    <property type="evidence" value="ECO:0007669"/>
    <property type="project" value="TreeGrafter"/>
</dbReference>